<feature type="compositionally biased region" description="Basic and acidic residues" evidence="1">
    <location>
        <begin position="97"/>
        <end position="109"/>
    </location>
</feature>
<evidence type="ECO:0000313" key="2">
    <source>
        <dbReference type="EMBL" id="EAY29947.1"/>
    </source>
</evidence>
<protein>
    <submittedName>
        <fullName evidence="2">Uncharacterized protein</fullName>
    </submittedName>
</protein>
<feature type="region of interest" description="Disordered" evidence="1">
    <location>
        <begin position="97"/>
        <end position="120"/>
    </location>
</feature>
<dbReference type="AlphaFoldDB" id="A1ZIS9"/>
<dbReference type="RefSeq" id="WP_004155870.1">
    <property type="nucleotide sequence ID" value="NZ_AAWS01000009.1"/>
</dbReference>
<reference evidence="2 3" key="1">
    <citation type="submission" date="2007-01" db="EMBL/GenBank/DDBJ databases">
        <authorList>
            <person name="Haygood M."/>
            <person name="Podell S."/>
            <person name="Anderson C."/>
            <person name="Hopkinson B."/>
            <person name="Roe K."/>
            <person name="Barbeau K."/>
            <person name="Gaasterland T."/>
            <person name="Ferriera S."/>
            <person name="Johnson J."/>
            <person name="Kravitz S."/>
            <person name="Beeson K."/>
            <person name="Sutton G."/>
            <person name="Rogers Y.-H."/>
            <person name="Friedman R."/>
            <person name="Frazier M."/>
            <person name="Venter J.C."/>
        </authorList>
    </citation>
    <scope>NUCLEOTIDE SEQUENCE [LARGE SCALE GENOMIC DNA]</scope>
    <source>
        <strain evidence="2 3">ATCC 23134</strain>
    </source>
</reference>
<accession>A1ZIS9</accession>
<sequence length="120" mass="14234">MNKPKKRPQKSAPKSTTVLQKIFESNIKDFTITDLKHLNGSLFYRDFKERYPQAEDLPIQTIVFEGKRLTLFEFPESFEGKIRSKIFFHFKRKAENLRRERACQKNEGKSEEDDESFVQG</sequence>
<evidence type="ECO:0000313" key="3">
    <source>
        <dbReference type="Proteomes" id="UP000004095"/>
    </source>
</evidence>
<organism evidence="2 3">
    <name type="scientific">Microscilla marina ATCC 23134</name>
    <dbReference type="NCBI Taxonomy" id="313606"/>
    <lineage>
        <taxon>Bacteria</taxon>
        <taxon>Pseudomonadati</taxon>
        <taxon>Bacteroidota</taxon>
        <taxon>Cytophagia</taxon>
        <taxon>Cytophagales</taxon>
        <taxon>Microscillaceae</taxon>
        <taxon>Microscilla</taxon>
    </lineage>
</organism>
<dbReference type="EMBL" id="AAWS01000009">
    <property type="protein sequence ID" value="EAY29947.1"/>
    <property type="molecule type" value="Genomic_DNA"/>
</dbReference>
<dbReference type="Proteomes" id="UP000004095">
    <property type="component" value="Unassembled WGS sequence"/>
</dbReference>
<name>A1ZIS9_MICM2</name>
<proteinExistence type="predicted"/>
<evidence type="ECO:0000256" key="1">
    <source>
        <dbReference type="SAM" id="MobiDB-lite"/>
    </source>
</evidence>
<feature type="compositionally biased region" description="Acidic residues" evidence="1">
    <location>
        <begin position="110"/>
        <end position="120"/>
    </location>
</feature>
<gene>
    <name evidence="2" type="ORF">M23134_05820</name>
</gene>
<keyword evidence="3" id="KW-1185">Reference proteome</keyword>
<comment type="caution">
    <text evidence="2">The sequence shown here is derived from an EMBL/GenBank/DDBJ whole genome shotgun (WGS) entry which is preliminary data.</text>
</comment>